<reference evidence="5 6" key="1">
    <citation type="submission" date="2014-04" db="EMBL/GenBank/DDBJ databases">
        <authorList>
            <consortium name="DOE Joint Genome Institute"/>
            <person name="Kuo A."/>
            <person name="Kohler A."/>
            <person name="Costa M.D."/>
            <person name="Nagy L.G."/>
            <person name="Floudas D."/>
            <person name="Copeland A."/>
            <person name="Barry K.W."/>
            <person name="Cichocki N."/>
            <person name="Veneault-Fourrey C."/>
            <person name="LaButti K."/>
            <person name="Lindquist E.A."/>
            <person name="Lipzen A."/>
            <person name="Lundell T."/>
            <person name="Morin E."/>
            <person name="Murat C."/>
            <person name="Sun H."/>
            <person name="Tunlid A."/>
            <person name="Henrissat B."/>
            <person name="Grigoriev I.V."/>
            <person name="Hibbett D.S."/>
            <person name="Martin F."/>
            <person name="Nordberg H.P."/>
            <person name="Cantor M.N."/>
            <person name="Hua S.X."/>
        </authorList>
    </citation>
    <scope>NUCLEOTIDE SEQUENCE [LARGE SCALE GENOMIC DNA]</scope>
    <source>
        <strain evidence="5 6">441</strain>
    </source>
</reference>
<dbReference type="InterPro" id="IPR036875">
    <property type="entry name" value="Znf_CCHC_sf"/>
</dbReference>
<dbReference type="Gene3D" id="4.10.60.10">
    <property type="entry name" value="Zinc finger, CCHC-type"/>
    <property type="match status" value="1"/>
</dbReference>
<dbReference type="OrthoDB" id="2655772at2759"/>
<protein>
    <submittedName>
        <fullName evidence="5">Unplaced genomic scaffold scaffold_353, whole genome shotgun sequence</fullName>
    </submittedName>
</protein>
<keyword evidence="2" id="KW-0862">Zinc</keyword>
<evidence type="ECO:0000256" key="2">
    <source>
        <dbReference type="PROSITE-ProRule" id="PRU00047"/>
    </source>
</evidence>
<dbReference type="STRING" id="765257.A0A0C9YG32"/>
<dbReference type="GO" id="GO:0006397">
    <property type="term" value="P:mRNA processing"/>
    <property type="evidence" value="ECO:0007669"/>
    <property type="project" value="UniProtKB-KW"/>
</dbReference>
<keyword evidence="1" id="KW-0507">mRNA processing</keyword>
<reference evidence="6" key="2">
    <citation type="submission" date="2015-01" db="EMBL/GenBank/DDBJ databases">
        <title>Evolutionary Origins and Diversification of the Mycorrhizal Mutualists.</title>
        <authorList>
            <consortium name="DOE Joint Genome Institute"/>
            <consortium name="Mycorrhizal Genomics Consortium"/>
            <person name="Kohler A."/>
            <person name="Kuo A."/>
            <person name="Nagy L.G."/>
            <person name="Floudas D."/>
            <person name="Copeland A."/>
            <person name="Barry K.W."/>
            <person name="Cichocki N."/>
            <person name="Veneault-Fourrey C."/>
            <person name="LaButti K."/>
            <person name="Lindquist E.A."/>
            <person name="Lipzen A."/>
            <person name="Lundell T."/>
            <person name="Morin E."/>
            <person name="Murat C."/>
            <person name="Riley R."/>
            <person name="Ohm R."/>
            <person name="Sun H."/>
            <person name="Tunlid A."/>
            <person name="Henrissat B."/>
            <person name="Grigoriev I.V."/>
            <person name="Hibbett D.S."/>
            <person name="Martin F."/>
        </authorList>
    </citation>
    <scope>NUCLEOTIDE SEQUENCE [LARGE SCALE GENOMIC DNA]</scope>
    <source>
        <strain evidence="6">441</strain>
    </source>
</reference>
<dbReference type="PANTHER" id="PTHR47481:SF7">
    <property type="entry name" value="CCHC-TYPE DOMAIN-CONTAINING PROTEIN"/>
    <property type="match status" value="1"/>
</dbReference>
<dbReference type="Pfam" id="PF14223">
    <property type="entry name" value="Retrotran_gag_2"/>
    <property type="match status" value="1"/>
</dbReference>
<dbReference type="HOGENOM" id="CLU_750400_0_0_1"/>
<dbReference type="InterPro" id="IPR001878">
    <property type="entry name" value="Znf_CCHC"/>
</dbReference>
<evidence type="ECO:0000259" key="4">
    <source>
        <dbReference type="PROSITE" id="PS50158"/>
    </source>
</evidence>
<dbReference type="PROSITE" id="PS50158">
    <property type="entry name" value="ZF_CCHC"/>
    <property type="match status" value="1"/>
</dbReference>
<feature type="domain" description="CCHC-type" evidence="4">
    <location>
        <begin position="253"/>
        <end position="269"/>
    </location>
</feature>
<dbReference type="GO" id="GO:0008270">
    <property type="term" value="F:zinc ion binding"/>
    <property type="evidence" value="ECO:0007669"/>
    <property type="project" value="UniProtKB-KW"/>
</dbReference>
<evidence type="ECO:0000256" key="1">
    <source>
        <dbReference type="ARBA" id="ARBA00022664"/>
    </source>
</evidence>
<keyword evidence="6" id="KW-1185">Reference proteome</keyword>
<feature type="compositionally biased region" description="Polar residues" evidence="3">
    <location>
        <begin position="226"/>
        <end position="242"/>
    </location>
</feature>
<organism evidence="5 6">
    <name type="scientific">Pisolithus microcarpus 441</name>
    <dbReference type="NCBI Taxonomy" id="765257"/>
    <lineage>
        <taxon>Eukaryota</taxon>
        <taxon>Fungi</taxon>
        <taxon>Dikarya</taxon>
        <taxon>Basidiomycota</taxon>
        <taxon>Agaricomycotina</taxon>
        <taxon>Agaricomycetes</taxon>
        <taxon>Agaricomycetidae</taxon>
        <taxon>Boletales</taxon>
        <taxon>Sclerodermatineae</taxon>
        <taxon>Pisolithaceae</taxon>
        <taxon>Pisolithus</taxon>
    </lineage>
</organism>
<feature type="region of interest" description="Disordered" evidence="3">
    <location>
        <begin position="267"/>
        <end position="296"/>
    </location>
</feature>
<name>A0A0C9YG32_9AGAM</name>
<dbReference type="Proteomes" id="UP000054018">
    <property type="component" value="Unassembled WGS sequence"/>
</dbReference>
<feature type="compositionally biased region" description="Basic and acidic residues" evidence="3">
    <location>
        <begin position="267"/>
        <end position="295"/>
    </location>
</feature>
<evidence type="ECO:0000256" key="3">
    <source>
        <dbReference type="SAM" id="MobiDB-lite"/>
    </source>
</evidence>
<gene>
    <name evidence="5" type="ORF">PISMIDRAFT_18377</name>
</gene>
<dbReference type="GO" id="GO:0003676">
    <property type="term" value="F:nucleic acid binding"/>
    <property type="evidence" value="ECO:0007669"/>
    <property type="project" value="InterPro"/>
</dbReference>
<accession>A0A0C9YG32</accession>
<sequence length="335" mass="36556">MSNPPSASTAGLTRASATATTTATTSLSAKSSHASSHLYDIPSLDDEGSNFQTWKYRVEMILDVRGLWDIVGGTSTTAPDPNADPAGHAEWLLKDKEARAQITLTLKDEPLSGVLHATTAAQVWTKLCQRYEGKGKQTIAYLIGELFRGTLSDDSPMESQLNSMRQKAHILKSLGQPLDDSLIAIAMVISLPSSYATLRMILMSTDDKLSVDAVISQVLIEEKSQKATTGQSALTEKMSGQQRKAKDEKRKLKCTYCKKTGHIEEDCRRKKADEAAKTTASDEKNKANEKDKGELNAKVAHMSSDNTTYLQLFLANTLDMALDKHWIVDSGATSE</sequence>
<keyword evidence="2" id="KW-0479">Metal-binding</keyword>
<dbReference type="PANTHER" id="PTHR47481">
    <property type="match status" value="1"/>
</dbReference>
<keyword evidence="2" id="KW-0863">Zinc-finger</keyword>
<evidence type="ECO:0000313" key="5">
    <source>
        <dbReference type="EMBL" id="KIK12904.1"/>
    </source>
</evidence>
<evidence type="ECO:0000313" key="6">
    <source>
        <dbReference type="Proteomes" id="UP000054018"/>
    </source>
</evidence>
<dbReference type="EMBL" id="KN834037">
    <property type="protein sequence ID" value="KIK12904.1"/>
    <property type="molecule type" value="Genomic_DNA"/>
</dbReference>
<feature type="region of interest" description="Disordered" evidence="3">
    <location>
        <begin position="226"/>
        <end position="245"/>
    </location>
</feature>
<proteinExistence type="predicted"/>
<dbReference type="AlphaFoldDB" id="A0A0C9YG32"/>
<dbReference type="SUPFAM" id="SSF57756">
    <property type="entry name" value="Retrovirus zinc finger-like domains"/>
    <property type="match status" value="1"/>
</dbReference>